<keyword evidence="3" id="KW-1185">Reference proteome</keyword>
<feature type="signal peptide" evidence="1">
    <location>
        <begin position="1"/>
        <end position="22"/>
    </location>
</feature>
<name>A0A9Q0MVN8_9DIPT</name>
<dbReference type="Proteomes" id="UP001151699">
    <property type="component" value="Chromosome X"/>
</dbReference>
<evidence type="ECO:0000313" key="3">
    <source>
        <dbReference type="Proteomes" id="UP001151699"/>
    </source>
</evidence>
<dbReference type="OrthoDB" id="10435239at2759"/>
<feature type="chain" id="PRO_5040436583" evidence="1">
    <location>
        <begin position="23"/>
        <end position="254"/>
    </location>
</feature>
<evidence type="ECO:0000313" key="2">
    <source>
        <dbReference type="EMBL" id="KAJ6638369.1"/>
    </source>
</evidence>
<proteinExistence type="predicted"/>
<sequence length="254" mass="29158">MVNFAGFVTFTIVVGLVKMCSGSPIAIGEESNIAELFTNDELERALNVGITFEQLINGKTRGVTVDEMIQLFQLQRTEPIIHDNVDVKTSFDEMSRVCEIFVSKHKTATNYSSEHECHINELMESLDHIPRDVLFLYIRTGICDYLSKPFLHEAAASSFGLKLVPYMEFRFWKMKNENATGMERVTAAKELCCIYKGHDNITELKVQSTAFNLTDEEMTNFVSQWNEFYKENTSKSFEQICKVLHMKNPSKDWC</sequence>
<comment type="caution">
    <text evidence="2">The sequence shown here is derived from an EMBL/GenBank/DDBJ whole genome shotgun (WGS) entry which is preliminary data.</text>
</comment>
<reference evidence="2" key="1">
    <citation type="submission" date="2022-07" db="EMBL/GenBank/DDBJ databases">
        <authorList>
            <person name="Trinca V."/>
            <person name="Uliana J.V.C."/>
            <person name="Torres T.T."/>
            <person name="Ward R.J."/>
            <person name="Monesi N."/>
        </authorList>
    </citation>
    <scope>NUCLEOTIDE SEQUENCE</scope>
    <source>
        <strain evidence="2">HSMRA1968</strain>
        <tissue evidence="2">Whole embryos</tissue>
    </source>
</reference>
<protein>
    <submittedName>
        <fullName evidence="2">Uncharacterized protein</fullName>
    </submittedName>
</protein>
<gene>
    <name evidence="2" type="ORF">Bhyg_11104</name>
</gene>
<organism evidence="2 3">
    <name type="scientific">Pseudolycoriella hygida</name>
    <dbReference type="NCBI Taxonomy" id="35572"/>
    <lineage>
        <taxon>Eukaryota</taxon>
        <taxon>Metazoa</taxon>
        <taxon>Ecdysozoa</taxon>
        <taxon>Arthropoda</taxon>
        <taxon>Hexapoda</taxon>
        <taxon>Insecta</taxon>
        <taxon>Pterygota</taxon>
        <taxon>Neoptera</taxon>
        <taxon>Endopterygota</taxon>
        <taxon>Diptera</taxon>
        <taxon>Nematocera</taxon>
        <taxon>Sciaroidea</taxon>
        <taxon>Sciaridae</taxon>
        <taxon>Pseudolycoriella</taxon>
    </lineage>
</organism>
<accession>A0A9Q0MVN8</accession>
<keyword evidence="1" id="KW-0732">Signal</keyword>
<evidence type="ECO:0000256" key="1">
    <source>
        <dbReference type="SAM" id="SignalP"/>
    </source>
</evidence>
<dbReference type="EMBL" id="WJQU01000003">
    <property type="protein sequence ID" value="KAJ6638369.1"/>
    <property type="molecule type" value="Genomic_DNA"/>
</dbReference>
<dbReference type="AlphaFoldDB" id="A0A9Q0MVN8"/>